<feature type="compositionally biased region" description="Basic and acidic residues" evidence="2">
    <location>
        <begin position="24"/>
        <end position="41"/>
    </location>
</feature>
<dbReference type="InterPro" id="IPR027095">
    <property type="entry name" value="Golgin-45"/>
</dbReference>
<organism evidence="3 4">
    <name type="scientific">Pristionchus entomophagus</name>
    <dbReference type="NCBI Taxonomy" id="358040"/>
    <lineage>
        <taxon>Eukaryota</taxon>
        <taxon>Metazoa</taxon>
        <taxon>Ecdysozoa</taxon>
        <taxon>Nematoda</taxon>
        <taxon>Chromadorea</taxon>
        <taxon>Rhabditida</taxon>
        <taxon>Rhabditina</taxon>
        <taxon>Diplogasteromorpha</taxon>
        <taxon>Diplogasteroidea</taxon>
        <taxon>Neodiplogasteridae</taxon>
        <taxon>Pristionchus</taxon>
    </lineage>
</organism>
<feature type="region of interest" description="Disordered" evidence="2">
    <location>
        <begin position="1"/>
        <end position="53"/>
    </location>
</feature>
<evidence type="ECO:0000256" key="1">
    <source>
        <dbReference type="SAM" id="Coils"/>
    </source>
</evidence>
<feature type="coiled-coil region" evidence="1">
    <location>
        <begin position="77"/>
        <end position="111"/>
    </location>
</feature>
<dbReference type="GO" id="GO:0007030">
    <property type="term" value="P:Golgi organization"/>
    <property type="evidence" value="ECO:0007669"/>
    <property type="project" value="InterPro"/>
</dbReference>
<dbReference type="Proteomes" id="UP001432027">
    <property type="component" value="Unassembled WGS sequence"/>
</dbReference>
<sequence length="256" mass="29261">MDDASTSESKHLTQRPAKRFVPWEPHKAACGENKESSEGKAPKNIPTLFPYQQASPPHREFVFDGIPFVDARKERMKKSQTEVEDALRDEIEKLEMKLREERKKGEELRRVLTATMDSDVVEYVMSMSHDKARLASMIEEYDRKRAIDSDTVESLTIERDIWRSKYVAMTVRSHEEGTRADTAINMAIQAHKLLAEVSPLLAPPLSTQSMDLSSRPISHLFSRSPCDEKICPRDPIYSNLTITCCTKCSGREIYLL</sequence>
<evidence type="ECO:0000256" key="2">
    <source>
        <dbReference type="SAM" id="MobiDB-lite"/>
    </source>
</evidence>
<reference evidence="3" key="1">
    <citation type="submission" date="2023-10" db="EMBL/GenBank/DDBJ databases">
        <title>Genome assembly of Pristionchus species.</title>
        <authorList>
            <person name="Yoshida K."/>
            <person name="Sommer R.J."/>
        </authorList>
    </citation>
    <scope>NUCLEOTIDE SEQUENCE</scope>
    <source>
        <strain evidence="3">RS0144</strain>
    </source>
</reference>
<keyword evidence="4" id="KW-1185">Reference proteome</keyword>
<proteinExistence type="predicted"/>
<name>A0AAV5T8W2_9BILA</name>
<protein>
    <submittedName>
        <fullName evidence="3">Uncharacterized protein</fullName>
    </submittedName>
</protein>
<keyword evidence="1" id="KW-0175">Coiled coil</keyword>
<comment type="caution">
    <text evidence="3">The sequence shown here is derived from an EMBL/GenBank/DDBJ whole genome shotgun (WGS) entry which is preliminary data.</text>
</comment>
<dbReference type="AlphaFoldDB" id="A0AAV5T8W2"/>
<dbReference type="GO" id="GO:0000139">
    <property type="term" value="C:Golgi membrane"/>
    <property type="evidence" value="ECO:0007669"/>
    <property type="project" value="TreeGrafter"/>
</dbReference>
<dbReference type="PANTHER" id="PTHR13066:SF2">
    <property type="entry name" value="GOLGIN-45"/>
    <property type="match status" value="1"/>
</dbReference>
<gene>
    <name evidence="3" type="ORF">PENTCL1PPCAC_11438</name>
</gene>
<evidence type="ECO:0000313" key="3">
    <source>
        <dbReference type="EMBL" id="GMS89263.1"/>
    </source>
</evidence>
<dbReference type="EMBL" id="BTSX01000003">
    <property type="protein sequence ID" value="GMS89263.1"/>
    <property type="molecule type" value="Genomic_DNA"/>
</dbReference>
<accession>A0AAV5T8W2</accession>
<dbReference type="GO" id="GO:0043001">
    <property type="term" value="P:Golgi to plasma membrane protein transport"/>
    <property type="evidence" value="ECO:0007669"/>
    <property type="project" value="InterPro"/>
</dbReference>
<evidence type="ECO:0000313" key="4">
    <source>
        <dbReference type="Proteomes" id="UP001432027"/>
    </source>
</evidence>
<dbReference type="PANTHER" id="PTHR13066">
    <property type="entry name" value="BASIC LEUCINE ZIPPER NUCLEAR FACTOR 1 BLZF1 PROTEIN"/>
    <property type="match status" value="1"/>
</dbReference>